<organism evidence="11 12">
    <name type="scientific">Rubroshorea leprosula</name>
    <dbReference type="NCBI Taxonomy" id="152421"/>
    <lineage>
        <taxon>Eukaryota</taxon>
        <taxon>Viridiplantae</taxon>
        <taxon>Streptophyta</taxon>
        <taxon>Embryophyta</taxon>
        <taxon>Tracheophyta</taxon>
        <taxon>Spermatophyta</taxon>
        <taxon>Magnoliopsida</taxon>
        <taxon>eudicotyledons</taxon>
        <taxon>Gunneridae</taxon>
        <taxon>Pentapetalae</taxon>
        <taxon>rosids</taxon>
        <taxon>malvids</taxon>
        <taxon>Malvales</taxon>
        <taxon>Dipterocarpaceae</taxon>
        <taxon>Rubroshorea</taxon>
    </lineage>
</organism>
<dbReference type="GO" id="GO:0061630">
    <property type="term" value="F:ubiquitin protein ligase activity"/>
    <property type="evidence" value="ECO:0007669"/>
    <property type="project" value="UniProtKB-EC"/>
</dbReference>
<dbReference type="InterPro" id="IPR013083">
    <property type="entry name" value="Znf_RING/FYVE/PHD"/>
</dbReference>
<feature type="coiled-coil region" evidence="7">
    <location>
        <begin position="267"/>
        <end position="301"/>
    </location>
</feature>
<comment type="caution">
    <text evidence="11">The sequence shown here is derived from an EMBL/GenBank/DDBJ whole genome shotgun (WGS) entry which is preliminary data.</text>
</comment>
<dbReference type="EMBL" id="BPVZ01000134">
    <property type="protein sequence ID" value="GKV39383.1"/>
    <property type="molecule type" value="Genomic_DNA"/>
</dbReference>
<gene>
    <name evidence="11" type="ORF">SLEP1_g47159</name>
</gene>
<dbReference type="GO" id="GO:0016567">
    <property type="term" value="P:protein ubiquitination"/>
    <property type="evidence" value="ECO:0007669"/>
    <property type="project" value="InterPro"/>
</dbReference>
<dbReference type="AlphaFoldDB" id="A0AAV5LPK8"/>
<dbReference type="PROSITE" id="PS51698">
    <property type="entry name" value="U_BOX"/>
    <property type="match status" value="1"/>
</dbReference>
<comment type="pathway">
    <text evidence="3">Protein modification; protein ubiquitination.</text>
</comment>
<dbReference type="Pfam" id="PF04564">
    <property type="entry name" value="U-box"/>
    <property type="match status" value="1"/>
</dbReference>
<dbReference type="SUPFAM" id="SSF56112">
    <property type="entry name" value="Protein kinase-like (PK-like)"/>
    <property type="match status" value="1"/>
</dbReference>
<feature type="coiled-coil region" evidence="7">
    <location>
        <begin position="337"/>
        <end position="420"/>
    </location>
</feature>
<evidence type="ECO:0000256" key="1">
    <source>
        <dbReference type="ARBA" id="ARBA00000900"/>
    </source>
</evidence>
<dbReference type="EC" id="2.3.2.27" evidence="4"/>
<dbReference type="Gene3D" id="1.10.510.10">
    <property type="entry name" value="Transferase(Phosphotransferase) domain 1"/>
    <property type="match status" value="2"/>
</dbReference>
<dbReference type="InterPro" id="IPR001245">
    <property type="entry name" value="Ser-Thr/Tyr_kinase_cat_dom"/>
</dbReference>
<sequence>MDTQPEKVYVALGDDPDDGCKVLDWTLKKWNSRPISIVILYVPYNTSKDDLVRTPFGKVPASTVSEEKVEIIRKFEQGKIDRLLSTYIAFCCKVKVKTEILKYEEPIHKLLVDSISRFRITKLVLGISFMKCSSWKLKSAITGSFYVHQHKPEFCELFIICGGKQVYEEGCLEDDQGIPVTKLKDNLFLRSFSRMFSDNSRSKSGHRPSTSSVDSQNEWESDIQEIESYFQHLSSLNLDEEKLEERSDSVETSPIQEDVSGNPALNMHNLAEKQEYLRSRINEAEETIQMKKKEVKENADRRSKAEWAVSLCTARAVDLEARTKKEIGNQSEIQKSLDLEKEQLYELRKDVEESKSRLRSLTELESELSSKLQALALARAQGEARLEKAVRTRMETIGEIEELRRQRDVFQRRIEFCREKDAIETVSKMNKARCVYREYTAEDVRVATDDFSERQRLKCGGDWTSVYRGRINRSPVAVKMFGFVRGFSDEHFQALVRLLMEIRHAHVVPVMGSCAELKCIIFEYMQNRSLREILSTGRGNVRKINRGLRWHDRFRIAYEIGLGLSFVHSAQPTPIVHGNLTPASILLDRNLVAKITGFGLPENDDYKHDVRSDVGAFGVLLLQILTGRNWPGLVEDAMTMDHAALVRVLDETAGKWPPDLAGELARIAIRCASVNREPNSELQIANVMGELDELRKKADNAMARDGDETGEDPGEAPNYFLCPIYKEVMKNPHIAADGFSYELEAIEEWFGTGRDTSPMTILRLRNKTLTPNHNLRFLIEEWQQKRSTAAEV</sequence>
<reference evidence="11 12" key="1">
    <citation type="journal article" date="2021" name="Commun. Biol.">
        <title>The genome of Shorea leprosula (Dipterocarpaceae) highlights the ecological relevance of drought in aseasonal tropical rainforests.</title>
        <authorList>
            <person name="Ng K.K.S."/>
            <person name="Kobayashi M.J."/>
            <person name="Fawcett J.A."/>
            <person name="Hatakeyama M."/>
            <person name="Paape T."/>
            <person name="Ng C.H."/>
            <person name="Ang C.C."/>
            <person name="Tnah L.H."/>
            <person name="Lee C.T."/>
            <person name="Nishiyama T."/>
            <person name="Sese J."/>
            <person name="O'Brien M.J."/>
            <person name="Copetti D."/>
            <person name="Mohd Noor M.I."/>
            <person name="Ong R.C."/>
            <person name="Putra M."/>
            <person name="Sireger I.Z."/>
            <person name="Indrioko S."/>
            <person name="Kosugi Y."/>
            <person name="Izuno A."/>
            <person name="Isagi Y."/>
            <person name="Lee S.L."/>
            <person name="Shimizu K.K."/>
        </authorList>
    </citation>
    <scope>NUCLEOTIDE SEQUENCE [LARGE SCALE GENOMIC DNA]</scope>
    <source>
        <strain evidence="11">214</strain>
    </source>
</reference>
<evidence type="ECO:0000256" key="5">
    <source>
        <dbReference type="ARBA" id="ARBA00022679"/>
    </source>
</evidence>
<dbReference type="Proteomes" id="UP001054252">
    <property type="component" value="Unassembled WGS sequence"/>
</dbReference>
<accession>A0AAV5LPK8</accession>
<dbReference type="PROSITE" id="PS50011">
    <property type="entry name" value="PROTEIN_KINASE_DOM"/>
    <property type="match status" value="1"/>
</dbReference>
<dbReference type="GO" id="GO:0004672">
    <property type="term" value="F:protein kinase activity"/>
    <property type="evidence" value="ECO:0007669"/>
    <property type="project" value="InterPro"/>
</dbReference>
<dbReference type="Gene3D" id="3.30.40.10">
    <property type="entry name" value="Zinc/RING finger domain, C3HC4 (zinc finger)"/>
    <property type="match status" value="1"/>
</dbReference>
<evidence type="ECO:0000256" key="7">
    <source>
        <dbReference type="SAM" id="Coils"/>
    </source>
</evidence>
<name>A0AAV5LPK8_9ROSI</name>
<evidence type="ECO:0000259" key="10">
    <source>
        <dbReference type="PROSITE" id="PS51698"/>
    </source>
</evidence>
<dbReference type="PANTHER" id="PTHR45647">
    <property type="entry name" value="OS02G0152300 PROTEIN"/>
    <property type="match status" value="1"/>
</dbReference>
<evidence type="ECO:0000256" key="8">
    <source>
        <dbReference type="SAM" id="MobiDB-lite"/>
    </source>
</evidence>
<keyword evidence="5" id="KW-0808">Transferase</keyword>
<proteinExistence type="predicted"/>
<feature type="compositionally biased region" description="Polar residues" evidence="8">
    <location>
        <begin position="207"/>
        <end position="216"/>
    </location>
</feature>
<dbReference type="InterPro" id="IPR003613">
    <property type="entry name" value="Ubox_domain"/>
</dbReference>
<evidence type="ECO:0000256" key="4">
    <source>
        <dbReference type="ARBA" id="ARBA00012483"/>
    </source>
</evidence>
<dbReference type="InterPro" id="IPR051348">
    <property type="entry name" value="U-box_ubiquitin_ligases"/>
</dbReference>
<dbReference type="Gene3D" id="3.30.200.20">
    <property type="entry name" value="Phosphorylase Kinase, domain 1"/>
    <property type="match status" value="1"/>
</dbReference>
<keyword evidence="6" id="KW-0833">Ubl conjugation pathway</keyword>
<dbReference type="SMART" id="SM00504">
    <property type="entry name" value="Ubox"/>
    <property type="match status" value="1"/>
</dbReference>
<dbReference type="SUPFAM" id="SSF57850">
    <property type="entry name" value="RING/U-box"/>
    <property type="match status" value="1"/>
</dbReference>
<comment type="catalytic activity">
    <reaction evidence="1">
        <text>S-ubiquitinyl-[E2 ubiquitin-conjugating enzyme]-L-cysteine + [acceptor protein]-L-lysine = [E2 ubiquitin-conjugating enzyme]-L-cysteine + N(6)-ubiquitinyl-[acceptor protein]-L-lysine.</text>
        <dbReference type="EC" id="2.3.2.27"/>
    </reaction>
</comment>
<dbReference type="InterPro" id="IPR011009">
    <property type="entry name" value="Kinase-like_dom_sf"/>
</dbReference>
<keyword evidence="12" id="KW-1185">Reference proteome</keyword>
<evidence type="ECO:0000313" key="11">
    <source>
        <dbReference type="EMBL" id="GKV39383.1"/>
    </source>
</evidence>
<evidence type="ECO:0000256" key="3">
    <source>
        <dbReference type="ARBA" id="ARBA00004906"/>
    </source>
</evidence>
<dbReference type="GO" id="GO:0005524">
    <property type="term" value="F:ATP binding"/>
    <property type="evidence" value="ECO:0007669"/>
    <property type="project" value="InterPro"/>
</dbReference>
<feature type="domain" description="U-box" evidence="10">
    <location>
        <begin position="715"/>
        <end position="789"/>
    </location>
</feature>
<feature type="domain" description="Protein kinase" evidence="9">
    <location>
        <begin position="452"/>
        <end position="694"/>
    </location>
</feature>
<feature type="region of interest" description="Disordered" evidence="8">
    <location>
        <begin position="197"/>
        <end position="218"/>
    </location>
</feature>
<keyword evidence="7" id="KW-0175">Coiled coil</keyword>
<evidence type="ECO:0000313" key="12">
    <source>
        <dbReference type="Proteomes" id="UP001054252"/>
    </source>
</evidence>
<dbReference type="CDD" id="cd16655">
    <property type="entry name" value="RING-Ubox_WDSUB1-like"/>
    <property type="match status" value="1"/>
</dbReference>
<comment type="function">
    <text evidence="2">Functions as an E3 ubiquitin ligase.</text>
</comment>
<protein>
    <recommendedName>
        <fullName evidence="4">RING-type E3 ubiquitin transferase</fullName>
        <ecNumber evidence="4">2.3.2.27</ecNumber>
    </recommendedName>
</protein>
<feature type="region of interest" description="Disordered" evidence="8">
    <location>
        <begin position="241"/>
        <end position="263"/>
    </location>
</feature>
<evidence type="ECO:0000259" key="9">
    <source>
        <dbReference type="PROSITE" id="PS50011"/>
    </source>
</evidence>
<dbReference type="Pfam" id="PF07714">
    <property type="entry name" value="PK_Tyr_Ser-Thr"/>
    <property type="match status" value="1"/>
</dbReference>
<dbReference type="InterPro" id="IPR000719">
    <property type="entry name" value="Prot_kinase_dom"/>
</dbReference>
<evidence type="ECO:0000256" key="6">
    <source>
        <dbReference type="ARBA" id="ARBA00022786"/>
    </source>
</evidence>
<dbReference type="PANTHER" id="PTHR45647:SF56">
    <property type="entry name" value="U-BOX DOMAIN-CONTAINING PROTEIN 50-RELATED"/>
    <property type="match status" value="1"/>
</dbReference>
<evidence type="ECO:0000256" key="2">
    <source>
        <dbReference type="ARBA" id="ARBA00003861"/>
    </source>
</evidence>